<dbReference type="Proteomes" id="UP000499080">
    <property type="component" value="Unassembled WGS sequence"/>
</dbReference>
<evidence type="ECO:0000313" key="2">
    <source>
        <dbReference type="EMBL" id="GBO25913.1"/>
    </source>
</evidence>
<proteinExistence type="predicted"/>
<organism evidence="2 3">
    <name type="scientific">Araneus ventricosus</name>
    <name type="common">Orbweaver spider</name>
    <name type="synonym">Epeira ventricosa</name>
    <dbReference type="NCBI Taxonomy" id="182803"/>
    <lineage>
        <taxon>Eukaryota</taxon>
        <taxon>Metazoa</taxon>
        <taxon>Ecdysozoa</taxon>
        <taxon>Arthropoda</taxon>
        <taxon>Chelicerata</taxon>
        <taxon>Arachnida</taxon>
        <taxon>Araneae</taxon>
        <taxon>Araneomorphae</taxon>
        <taxon>Entelegynae</taxon>
        <taxon>Araneoidea</taxon>
        <taxon>Araneidae</taxon>
        <taxon>Araneus</taxon>
    </lineage>
</organism>
<feature type="compositionally biased region" description="Basic residues" evidence="1">
    <location>
        <begin position="1"/>
        <end position="11"/>
    </location>
</feature>
<keyword evidence="3" id="KW-1185">Reference proteome</keyword>
<evidence type="ECO:0000313" key="3">
    <source>
        <dbReference type="Proteomes" id="UP000499080"/>
    </source>
</evidence>
<accession>A0A4Y2VKR4</accession>
<dbReference type="AlphaFoldDB" id="A0A4Y2VKR4"/>
<reference evidence="2 3" key="1">
    <citation type="journal article" date="2019" name="Sci. Rep.">
        <title>Orb-weaving spider Araneus ventricosus genome elucidates the spidroin gene catalogue.</title>
        <authorList>
            <person name="Kono N."/>
            <person name="Nakamura H."/>
            <person name="Ohtoshi R."/>
            <person name="Moran D.A.P."/>
            <person name="Shinohara A."/>
            <person name="Yoshida Y."/>
            <person name="Fujiwara M."/>
            <person name="Mori M."/>
            <person name="Tomita M."/>
            <person name="Arakawa K."/>
        </authorList>
    </citation>
    <scope>NUCLEOTIDE SEQUENCE [LARGE SCALE GENOMIC DNA]</scope>
</reference>
<name>A0A4Y2VKR4_ARAVE</name>
<feature type="region of interest" description="Disordered" evidence="1">
    <location>
        <begin position="1"/>
        <end position="54"/>
    </location>
</feature>
<dbReference type="EMBL" id="BGPR01048912">
    <property type="protein sequence ID" value="GBO25913.1"/>
    <property type="molecule type" value="Genomic_DNA"/>
</dbReference>
<protein>
    <submittedName>
        <fullName evidence="2">Uncharacterized protein</fullName>
    </submittedName>
</protein>
<gene>
    <name evidence="2" type="ORF">AVEN_148748_1</name>
</gene>
<sequence>MDMHRAQRRYLRPPSEKRSPRQQSGTEVGVLTAITGHGPTPPEGGTSRRRSGDNSTPLHYCLLIRQLLIHVLVVPQGRENTWIVNIFFNVKEIENVEIRQNLEVITHLFYST</sequence>
<comment type="caution">
    <text evidence="2">The sequence shown here is derived from an EMBL/GenBank/DDBJ whole genome shotgun (WGS) entry which is preliminary data.</text>
</comment>
<evidence type="ECO:0000256" key="1">
    <source>
        <dbReference type="SAM" id="MobiDB-lite"/>
    </source>
</evidence>